<keyword evidence="6" id="KW-1185">Reference proteome</keyword>
<dbReference type="Gene3D" id="1.10.260.40">
    <property type="entry name" value="lambda repressor-like DNA-binding domains"/>
    <property type="match status" value="1"/>
</dbReference>
<dbReference type="InterPro" id="IPR000843">
    <property type="entry name" value="HTH_LacI"/>
</dbReference>
<keyword evidence="3" id="KW-0804">Transcription</keyword>
<reference evidence="6" key="1">
    <citation type="journal article" date="2019" name="Int. J. Syst. Evol. Microbiol.">
        <title>The Global Catalogue of Microorganisms (GCM) 10K type strain sequencing project: providing services to taxonomists for standard genome sequencing and annotation.</title>
        <authorList>
            <consortium name="The Broad Institute Genomics Platform"/>
            <consortium name="The Broad Institute Genome Sequencing Center for Infectious Disease"/>
            <person name="Wu L."/>
            <person name="Ma J."/>
        </authorList>
    </citation>
    <scope>NUCLEOTIDE SEQUENCE [LARGE SCALE GENOMIC DNA]</scope>
    <source>
        <strain evidence="6">KCTC 52924</strain>
    </source>
</reference>
<sequence length="346" mass="39659">MIKKKYTIKDIAQMAGVSKGTVDRVLHNRGKVSKDAFEKVDSILKNIDFKPNLHARNLKNNKIYSIAVLLPDPNIESFWNSANKGITAASNEFNPFGIQVKKYFYDPIDKFSFVEQSQKAIKSGPNVLIMVPTFLKESEEVLRICKNTNIFTILFNNQLNTLTDYVFIGQDLNQSGRVAANLMNRIIKENDTIAIVHINKEPHMEQKENGFKNYFKEHSGSKHVITTQTFKSNNELVFSKAVALFLKENPKTSAFYITNSKAYLFLNILQDLNKKDITIIGYDVLKENIKYLKEGKIDFLIHQKPYKQAYLCVANIAKHFLFGKNLPTLKFLPIDIITSENAHYHL</sequence>
<evidence type="ECO:0000256" key="1">
    <source>
        <dbReference type="ARBA" id="ARBA00023015"/>
    </source>
</evidence>
<dbReference type="EMBL" id="JBHUOK010000029">
    <property type="protein sequence ID" value="MFD2789657.1"/>
    <property type="molecule type" value="Genomic_DNA"/>
</dbReference>
<organism evidence="5 6">
    <name type="scientific">Arenibacter antarcticus</name>
    <dbReference type="NCBI Taxonomy" id="2040469"/>
    <lineage>
        <taxon>Bacteria</taxon>
        <taxon>Pseudomonadati</taxon>
        <taxon>Bacteroidota</taxon>
        <taxon>Flavobacteriia</taxon>
        <taxon>Flavobacteriales</taxon>
        <taxon>Flavobacteriaceae</taxon>
        <taxon>Arenibacter</taxon>
    </lineage>
</organism>
<dbReference type="Proteomes" id="UP001597532">
    <property type="component" value="Unassembled WGS sequence"/>
</dbReference>
<evidence type="ECO:0000313" key="5">
    <source>
        <dbReference type="EMBL" id="MFD2789657.1"/>
    </source>
</evidence>
<dbReference type="Gene3D" id="3.40.50.2300">
    <property type="match status" value="2"/>
</dbReference>
<evidence type="ECO:0000313" key="6">
    <source>
        <dbReference type="Proteomes" id="UP001597532"/>
    </source>
</evidence>
<dbReference type="SUPFAM" id="SSF47413">
    <property type="entry name" value="lambda repressor-like DNA-binding domains"/>
    <property type="match status" value="1"/>
</dbReference>
<keyword evidence="2" id="KW-0238">DNA-binding</keyword>
<dbReference type="Pfam" id="PF13407">
    <property type="entry name" value="Peripla_BP_4"/>
    <property type="match status" value="1"/>
</dbReference>
<evidence type="ECO:0000256" key="2">
    <source>
        <dbReference type="ARBA" id="ARBA00023125"/>
    </source>
</evidence>
<dbReference type="CDD" id="cd01392">
    <property type="entry name" value="HTH_LacI"/>
    <property type="match status" value="1"/>
</dbReference>
<feature type="domain" description="HTH lacI-type" evidence="4">
    <location>
        <begin position="6"/>
        <end position="60"/>
    </location>
</feature>
<dbReference type="PANTHER" id="PTHR30146:SF144">
    <property type="entry name" value="LACI-FAMILY TRANSCRIPTION REGULATOR"/>
    <property type="match status" value="1"/>
</dbReference>
<dbReference type="Pfam" id="PF00356">
    <property type="entry name" value="LacI"/>
    <property type="match status" value="1"/>
</dbReference>
<comment type="caution">
    <text evidence="5">The sequence shown here is derived from an EMBL/GenBank/DDBJ whole genome shotgun (WGS) entry which is preliminary data.</text>
</comment>
<dbReference type="PROSITE" id="PS50932">
    <property type="entry name" value="HTH_LACI_2"/>
    <property type="match status" value="1"/>
</dbReference>
<dbReference type="InterPro" id="IPR028082">
    <property type="entry name" value="Peripla_BP_I"/>
</dbReference>
<name>A0ABW5VDE0_9FLAO</name>
<dbReference type="PANTHER" id="PTHR30146">
    <property type="entry name" value="LACI-RELATED TRANSCRIPTIONAL REPRESSOR"/>
    <property type="match status" value="1"/>
</dbReference>
<keyword evidence="1" id="KW-0805">Transcription regulation</keyword>
<dbReference type="SUPFAM" id="SSF53822">
    <property type="entry name" value="Periplasmic binding protein-like I"/>
    <property type="match status" value="1"/>
</dbReference>
<protein>
    <submittedName>
        <fullName evidence="5">Substrate-binding domain-containing protein</fullName>
    </submittedName>
</protein>
<dbReference type="RefSeq" id="WP_251807914.1">
    <property type="nucleotide sequence ID" value="NZ_CP166679.1"/>
</dbReference>
<proteinExistence type="predicted"/>
<dbReference type="InterPro" id="IPR025997">
    <property type="entry name" value="SBP_2_dom"/>
</dbReference>
<dbReference type="InterPro" id="IPR010982">
    <property type="entry name" value="Lambda_DNA-bd_dom_sf"/>
</dbReference>
<dbReference type="SMART" id="SM00354">
    <property type="entry name" value="HTH_LACI"/>
    <property type="match status" value="1"/>
</dbReference>
<gene>
    <name evidence="5" type="ORF">ACFS1K_07790</name>
</gene>
<evidence type="ECO:0000256" key="3">
    <source>
        <dbReference type="ARBA" id="ARBA00023163"/>
    </source>
</evidence>
<dbReference type="PROSITE" id="PS00356">
    <property type="entry name" value="HTH_LACI_1"/>
    <property type="match status" value="1"/>
</dbReference>
<accession>A0ABW5VDE0</accession>
<evidence type="ECO:0000259" key="4">
    <source>
        <dbReference type="PROSITE" id="PS50932"/>
    </source>
</evidence>